<comment type="caution">
    <text evidence="2">The sequence shown here is derived from an EMBL/GenBank/DDBJ whole genome shotgun (WGS) entry which is preliminary data.</text>
</comment>
<reference evidence="2" key="2">
    <citation type="submission" date="2020-11" db="EMBL/GenBank/DDBJ databases">
        <authorList>
            <person name="McCartney M.A."/>
            <person name="Auch B."/>
            <person name="Kono T."/>
            <person name="Mallez S."/>
            <person name="Becker A."/>
            <person name="Gohl D.M."/>
            <person name="Silverstein K.A.T."/>
            <person name="Koren S."/>
            <person name="Bechman K.B."/>
            <person name="Herman A."/>
            <person name="Abrahante J.E."/>
            <person name="Garbe J."/>
        </authorList>
    </citation>
    <scope>NUCLEOTIDE SEQUENCE</scope>
    <source>
        <strain evidence="2">Duluth1</strain>
        <tissue evidence="2">Whole animal</tissue>
    </source>
</reference>
<feature type="transmembrane region" description="Helical" evidence="1">
    <location>
        <begin position="48"/>
        <end position="72"/>
    </location>
</feature>
<organism evidence="2 3">
    <name type="scientific">Dreissena polymorpha</name>
    <name type="common">Zebra mussel</name>
    <name type="synonym">Mytilus polymorpha</name>
    <dbReference type="NCBI Taxonomy" id="45954"/>
    <lineage>
        <taxon>Eukaryota</taxon>
        <taxon>Metazoa</taxon>
        <taxon>Spiralia</taxon>
        <taxon>Lophotrochozoa</taxon>
        <taxon>Mollusca</taxon>
        <taxon>Bivalvia</taxon>
        <taxon>Autobranchia</taxon>
        <taxon>Heteroconchia</taxon>
        <taxon>Euheterodonta</taxon>
        <taxon>Imparidentia</taxon>
        <taxon>Neoheterodontei</taxon>
        <taxon>Myida</taxon>
        <taxon>Dreissenoidea</taxon>
        <taxon>Dreissenidae</taxon>
        <taxon>Dreissena</taxon>
    </lineage>
</organism>
<dbReference type="Proteomes" id="UP000828390">
    <property type="component" value="Unassembled WGS sequence"/>
</dbReference>
<name>A0A9D4K1A3_DREPO</name>
<sequence>MCIQNQNKTSDNRCCSITGTYTINRYSKSRKRITFFVDENQQSARRKIWIAGTLPAAFGGPLTGMFTLGAFVSMGEFP</sequence>
<protein>
    <submittedName>
        <fullName evidence="2">Uncharacterized protein</fullName>
    </submittedName>
</protein>
<keyword evidence="1" id="KW-0472">Membrane</keyword>
<evidence type="ECO:0000313" key="2">
    <source>
        <dbReference type="EMBL" id="KAH3831351.1"/>
    </source>
</evidence>
<evidence type="ECO:0000313" key="3">
    <source>
        <dbReference type="Proteomes" id="UP000828390"/>
    </source>
</evidence>
<keyword evidence="3" id="KW-1185">Reference proteome</keyword>
<keyword evidence="1" id="KW-0812">Transmembrane</keyword>
<keyword evidence="1" id="KW-1133">Transmembrane helix</keyword>
<dbReference type="AlphaFoldDB" id="A0A9D4K1A3"/>
<proteinExistence type="predicted"/>
<accession>A0A9D4K1A3</accession>
<dbReference type="EMBL" id="JAIWYP010000004">
    <property type="protein sequence ID" value="KAH3831351.1"/>
    <property type="molecule type" value="Genomic_DNA"/>
</dbReference>
<evidence type="ECO:0000256" key="1">
    <source>
        <dbReference type="SAM" id="Phobius"/>
    </source>
</evidence>
<reference evidence="2" key="1">
    <citation type="journal article" date="2019" name="bioRxiv">
        <title>The Genome of the Zebra Mussel, Dreissena polymorpha: A Resource for Invasive Species Research.</title>
        <authorList>
            <person name="McCartney M.A."/>
            <person name="Auch B."/>
            <person name="Kono T."/>
            <person name="Mallez S."/>
            <person name="Zhang Y."/>
            <person name="Obille A."/>
            <person name="Becker A."/>
            <person name="Abrahante J.E."/>
            <person name="Garbe J."/>
            <person name="Badalamenti J.P."/>
            <person name="Herman A."/>
            <person name="Mangelson H."/>
            <person name="Liachko I."/>
            <person name="Sullivan S."/>
            <person name="Sone E.D."/>
            <person name="Koren S."/>
            <person name="Silverstein K.A.T."/>
            <person name="Beckman K.B."/>
            <person name="Gohl D.M."/>
        </authorList>
    </citation>
    <scope>NUCLEOTIDE SEQUENCE</scope>
    <source>
        <strain evidence="2">Duluth1</strain>
        <tissue evidence="2">Whole animal</tissue>
    </source>
</reference>
<gene>
    <name evidence="2" type="ORF">DPMN_104614</name>
</gene>